<accession>A0A2S9PP81</accession>
<proteinExistence type="predicted"/>
<sequence length="225" mass="23463">PAGPPPNSRPPQRGGRGGPNTRGLLIGAIAVVAVVVAGITVALLTNGSDKDKSDQAAAESTAPEKPGDTSPSAEPSPSGSASEEPAELPKQDAATLQLGAPAQLGTDVKGAQGVNGAYVMFNGPGGSASWSAKVPEDGEYTLYITYSVPGKDAKTSLTVNDEQPRGINMKNFAHAKEGDWEKGWTRTYSYVNLKQGDNNLKMSCEQGDTCDAYMDQVWLVKGRVE</sequence>
<gene>
    <name evidence="4" type="ORF">C6N75_26860</name>
</gene>
<feature type="compositionally biased region" description="Low complexity" evidence="1">
    <location>
        <begin position="70"/>
        <end position="83"/>
    </location>
</feature>
<name>A0A2S9PP81_9ACTN</name>
<dbReference type="PROSITE" id="PS51175">
    <property type="entry name" value="CBM6"/>
    <property type="match status" value="1"/>
</dbReference>
<reference evidence="4 5" key="1">
    <citation type="submission" date="2018-03" db="EMBL/GenBank/DDBJ databases">
        <title>Novel Streptomyces sp. from soil.</title>
        <authorList>
            <person name="Tan G.Y.A."/>
            <person name="Lee Z.Y."/>
        </authorList>
    </citation>
    <scope>NUCLEOTIDE SEQUENCE [LARGE SCALE GENOMIC DNA]</scope>
    <source>
        <strain evidence="4 5">ST5x</strain>
    </source>
</reference>
<feature type="domain" description="CBM6" evidence="3">
    <location>
        <begin position="89"/>
        <end position="220"/>
    </location>
</feature>
<feature type="region of interest" description="Disordered" evidence="1">
    <location>
        <begin position="1"/>
        <end position="22"/>
    </location>
</feature>
<feature type="region of interest" description="Disordered" evidence="1">
    <location>
        <begin position="44"/>
        <end position="90"/>
    </location>
</feature>
<dbReference type="EMBL" id="PVLV01000548">
    <property type="protein sequence ID" value="PRH76214.1"/>
    <property type="molecule type" value="Genomic_DNA"/>
</dbReference>
<dbReference type="OrthoDB" id="190883at2"/>
<dbReference type="Gene3D" id="2.60.120.260">
    <property type="entry name" value="Galactose-binding domain-like"/>
    <property type="match status" value="1"/>
</dbReference>
<dbReference type="AlphaFoldDB" id="A0A2S9PP81"/>
<evidence type="ECO:0000313" key="5">
    <source>
        <dbReference type="Proteomes" id="UP000239322"/>
    </source>
</evidence>
<protein>
    <submittedName>
        <fullName evidence="4">Carbohydrate-binding protein</fullName>
    </submittedName>
</protein>
<keyword evidence="2" id="KW-1133">Transmembrane helix</keyword>
<dbReference type="InterPro" id="IPR005084">
    <property type="entry name" value="CBM6"/>
</dbReference>
<dbReference type="Proteomes" id="UP000239322">
    <property type="component" value="Unassembled WGS sequence"/>
</dbReference>
<feature type="non-terminal residue" evidence="4">
    <location>
        <position position="1"/>
    </location>
</feature>
<feature type="transmembrane region" description="Helical" evidence="2">
    <location>
        <begin position="24"/>
        <end position="44"/>
    </location>
</feature>
<dbReference type="InterPro" id="IPR008979">
    <property type="entry name" value="Galactose-bd-like_sf"/>
</dbReference>
<evidence type="ECO:0000256" key="2">
    <source>
        <dbReference type="SAM" id="Phobius"/>
    </source>
</evidence>
<keyword evidence="5" id="KW-1185">Reference proteome</keyword>
<organism evidence="4 5">
    <name type="scientific">Streptomyces solincola</name>
    <dbReference type="NCBI Taxonomy" id="2100817"/>
    <lineage>
        <taxon>Bacteria</taxon>
        <taxon>Bacillati</taxon>
        <taxon>Actinomycetota</taxon>
        <taxon>Actinomycetes</taxon>
        <taxon>Kitasatosporales</taxon>
        <taxon>Streptomycetaceae</taxon>
        <taxon>Streptomyces</taxon>
    </lineage>
</organism>
<evidence type="ECO:0000313" key="4">
    <source>
        <dbReference type="EMBL" id="PRH76214.1"/>
    </source>
</evidence>
<dbReference type="SUPFAM" id="SSF49785">
    <property type="entry name" value="Galactose-binding domain-like"/>
    <property type="match status" value="1"/>
</dbReference>
<comment type="caution">
    <text evidence="4">The sequence shown here is derived from an EMBL/GenBank/DDBJ whole genome shotgun (WGS) entry which is preliminary data.</text>
</comment>
<keyword evidence="2" id="KW-0472">Membrane</keyword>
<dbReference type="RefSeq" id="WP_105871472.1">
    <property type="nucleotide sequence ID" value="NZ_PVLV01000548.1"/>
</dbReference>
<evidence type="ECO:0000256" key="1">
    <source>
        <dbReference type="SAM" id="MobiDB-lite"/>
    </source>
</evidence>
<evidence type="ECO:0000259" key="3">
    <source>
        <dbReference type="PROSITE" id="PS51175"/>
    </source>
</evidence>
<keyword evidence="2" id="KW-0812">Transmembrane</keyword>
<dbReference type="GO" id="GO:0030246">
    <property type="term" value="F:carbohydrate binding"/>
    <property type="evidence" value="ECO:0007669"/>
    <property type="project" value="InterPro"/>
</dbReference>